<accession>A0A917JZA2</accession>
<dbReference type="Pfam" id="PF23296">
    <property type="entry name" value="DUF7079"/>
    <property type="match status" value="1"/>
</dbReference>
<sequence>MDFTFEQIKSRKPVWIAFSDLFLDTDVTLIYDEIAQICSESEYSIAELKEILTEEVAPVVSGNLLSIAGEWAGFNEEWLVKQITKPKTIFKSKAFYFFKPRNFGLNGYIRGHWKVLEPKILACRGDT</sequence>
<dbReference type="EMBL" id="BMPZ01000020">
    <property type="protein sequence ID" value="GGI93465.1"/>
    <property type="molecule type" value="Genomic_DNA"/>
</dbReference>
<reference evidence="2" key="1">
    <citation type="journal article" date="2014" name="Int. J. Syst. Evol. Microbiol.">
        <title>Complete genome sequence of Corynebacterium casei LMG S-19264T (=DSM 44701T), isolated from a smear-ripened cheese.</title>
        <authorList>
            <consortium name="US DOE Joint Genome Institute (JGI-PGF)"/>
            <person name="Walter F."/>
            <person name="Albersmeier A."/>
            <person name="Kalinowski J."/>
            <person name="Ruckert C."/>
        </authorList>
    </citation>
    <scope>NUCLEOTIDE SEQUENCE</scope>
    <source>
        <strain evidence="2">JCM 30804</strain>
    </source>
</reference>
<reference evidence="2" key="2">
    <citation type="submission" date="2020-09" db="EMBL/GenBank/DDBJ databases">
        <authorList>
            <person name="Sun Q."/>
            <person name="Ohkuma M."/>
        </authorList>
    </citation>
    <scope>NUCLEOTIDE SEQUENCE</scope>
    <source>
        <strain evidence="2">JCM 30804</strain>
    </source>
</reference>
<feature type="domain" description="DUF7079" evidence="1">
    <location>
        <begin position="10"/>
        <end position="117"/>
    </location>
</feature>
<evidence type="ECO:0000259" key="1">
    <source>
        <dbReference type="Pfam" id="PF23296"/>
    </source>
</evidence>
<evidence type="ECO:0000313" key="3">
    <source>
        <dbReference type="Proteomes" id="UP000613743"/>
    </source>
</evidence>
<name>A0A917JZA2_9GAMM</name>
<dbReference type="InterPro" id="IPR055507">
    <property type="entry name" value="DUF7079"/>
</dbReference>
<protein>
    <recommendedName>
        <fullName evidence="1">DUF7079 domain-containing protein</fullName>
    </recommendedName>
</protein>
<evidence type="ECO:0000313" key="2">
    <source>
        <dbReference type="EMBL" id="GGI93465.1"/>
    </source>
</evidence>
<dbReference type="AlphaFoldDB" id="A0A917JZA2"/>
<dbReference type="RefSeq" id="WP_188923087.1">
    <property type="nucleotide sequence ID" value="NZ_BMPZ01000020.1"/>
</dbReference>
<dbReference type="Proteomes" id="UP000613743">
    <property type="component" value="Unassembled WGS sequence"/>
</dbReference>
<comment type="caution">
    <text evidence="2">The sequence shown here is derived from an EMBL/GenBank/DDBJ whole genome shotgun (WGS) entry which is preliminary data.</text>
</comment>
<organism evidence="2 3">
    <name type="scientific">Shewanella gelidii</name>
    <dbReference type="NCBI Taxonomy" id="1642821"/>
    <lineage>
        <taxon>Bacteria</taxon>
        <taxon>Pseudomonadati</taxon>
        <taxon>Pseudomonadota</taxon>
        <taxon>Gammaproteobacteria</taxon>
        <taxon>Alteromonadales</taxon>
        <taxon>Shewanellaceae</taxon>
        <taxon>Shewanella</taxon>
    </lineage>
</organism>
<gene>
    <name evidence="2" type="ORF">GCM10009332_33390</name>
</gene>
<keyword evidence="3" id="KW-1185">Reference proteome</keyword>
<proteinExistence type="predicted"/>